<keyword evidence="3" id="KW-1185">Reference proteome</keyword>
<evidence type="ECO:0000313" key="2">
    <source>
        <dbReference type="EMBL" id="QDT40177.1"/>
    </source>
</evidence>
<gene>
    <name evidence="2" type="ORF">Pan241w_02330</name>
</gene>
<dbReference type="RefSeq" id="WP_145209684.1">
    <property type="nucleotide sequence ID" value="NZ_CP036269.1"/>
</dbReference>
<accession>A0A517R8E7</accession>
<dbReference type="EMBL" id="CP036269">
    <property type="protein sequence ID" value="QDT40177.1"/>
    <property type="molecule type" value="Genomic_DNA"/>
</dbReference>
<evidence type="ECO:0000313" key="3">
    <source>
        <dbReference type="Proteomes" id="UP000317171"/>
    </source>
</evidence>
<sequence length="357" mass="39526">MRTLQLFKKSLIITFAIAICVTGIVPEADARIEAVQGKKYKLTKRHGPWMIMVASLRDIPESRRSKGLSAQEAADELVYELRKRGIPAYTFSQESVIQRFNTLDRLGREERRSYAAQRAMISVIAGNYSDSEDNVAQKTLKYIKNFHPEVLTENGVYNKTPGQPGPLSGAFLTINPLLSPQEVAQRKQDPLIAKLNSGIEYSLLKNKGKYSLVVASFYGNSVTKTATSRFQNASSSDLKVSNSLDQAAENAWTLAKALRNAKSYGFPAGSARNIDAYVLHEKYRSIVTVGSFDSADDPRIASYAKLFGSKLKPHPETNVETMTAEYFVIPGKTPQSPPAASWVFDPKPTLIQNPKAR</sequence>
<dbReference type="KEGG" id="gaz:Pan241w_02330"/>
<dbReference type="OrthoDB" id="248327at2"/>
<organism evidence="2 3">
    <name type="scientific">Gimesia alba</name>
    <dbReference type="NCBI Taxonomy" id="2527973"/>
    <lineage>
        <taxon>Bacteria</taxon>
        <taxon>Pseudomonadati</taxon>
        <taxon>Planctomycetota</taxon>
        <taxon>Planctomycetia</taxon>
        <taxon>Planctomycetales</taxon>
        <taxon>Planctomycetaceae</taxon>
        <taxon>Gimesia</taxon>
    </lineage>
</organism>
<name>A0A517R8E7_9PLAN</name>
<protein>
    <submittedName>
        <fullName evidence="2">Uncharacterized protein</fullName>
    </submittedName>
</protein>
<reference evidence="2 3" key="1">
    <citation type="submission" date="2019-02" db="EMBL/GenBank/DDBJ databases">
        <title>Deep-cultivation of Planctomycetes and their phenomic and genomic characterization uncovers novel biology.</title>
        <authorList>
            <person name="Wiegand S."/>
            <person name="Jogler M."/>
            <person name="Boedeker C."/>
            <person name="Pinto D."/>
            <person name="Vollmers J."/>
            <person name="Rivas-Marin E."/>
            <person name="Kohn T."/>
            <person name="Peeters S.H."/>
            <person name="Heuer A."/>
            <person name="Rast P."/>
            <person name="Oberbeckmann S."/>
            <person name="Bunk B."/>
            <person name="Jeske O."/>
            <person name="Meyerdierks A."/>
            <person name="Storesund J.E."/>
            <person name="Kallscheuer N."/>
            <person name="Luecker S."/>
            <person name="Lage O.M."/>
            <person name="Pohl T."/>
            <person name="Merkel B.J."/>
            <person name="Hornburger P."/>
            <person name="Mueller R.-W."/>
            <person name="Bruemmer F."/>
            <person name="Labrenz M."/>
            <person name="Spormann A.M."/>
            <person name="Op den Camp H."/>
            <person name="Overmann J."/>
            <person name="Amann R."/>
            <person name="Jetten M.S.M."/>
            <person name="Mascher T."/>
            <person name="Medema M.H."/>
            <person name="Devos D.P."/>
            <person name="Kaster A.-K."/>
            <person name="Ovreas L."/>
            <person name="Rohde M."/>
            <person name="Galperin M.Y."/>
            <person name="Jogler C."/>
        </authorList>
    </citation>
    <scope>NUCLEOTIDE SEQUENCE [LARGE SCALE GENOMIC DNA]</scope>
    <source>
        <strain evidence="2 3">Pan241w</strain>
    </source>
</reference>
<dbReference type="Proteomes" id="UP000317171">
    <property type="component" value="Chromosome"/>
</dbReference>
<feature type="region of interest" description="Disordered" evidence="1">
    <location>
        <begin position="336"/>
        <end position="357"/>
    </location>
</feature>
<evidence type="ECO:0000256" key="1">
    <source>
        <dbReference type="SAM" id="MobiDB-lite"/>
    </source>
</evidence>
<dbReference type="AlphaFoldDB" id="A0A517R8E7"/>
<proteinExistence type="predicted"/>